<keyword evidence="7 8" id="KW-0472">Membrane</keyword>
<feature type="transmembrane region" description="Helical" evidence="8">
    <location>
        <begin position="45"/>
        <end position="64"/>
    </location>
</feature>
<evidence type="ECO:0000313" key="10">
    <source>
        <dbReference type="EMBL" id="PLR11202.1"/>
    </source>
</evidence>
<evidence type="ECO:0000256" key="3">
    <source>
        <dbReference type="ARBA" id="ARBA00022448"/>
    </source>
</evidence>
<keyword evidence="12" id="KW-1185">Reference proteome</keyword>
<dbReference type="KEGG" id="cfh:C1707_07700"/>
<protein>
    <recommendedName>
        <fullName evidence="8">Probable membrane transporter protein</fullName>
    </recommendedName>
</protein>
<keyword evidence="6 8" id="KW-1133">Transmembrane helix</keyword>
<feature type="transmembrane region" description="Helical" evidence="8">
    <location>
        <begin position="171"/>
        <end position="195"/>
    </location>
</feature>
<accession>A0A2N5CR34</accession>
<feature type="transmembrane region" description="Helical" evidence="8">
    <location>
        <begin position="84"/>
        <end position="112"/>
    </location>
</feature>
<proteinExistence type="inferred from homology"/>
<evidence type="ECO:0000313" key="11">
    <source>
        <dbReference type="Proteomes" id="UP000234483"/>
    </source>
</evidence>
<dbReference type="InterPro" id="IPR052017">
    <property type="entry name" value="TSUP"/>
</dbReference>
<name>A0A2N5CR34_9CAUL</name>
<evidence type="ECO:0000256" key="7">
    <source>
        <dbReference type="ARBA" id="ARBA00023136"/>
    </source>
</evidence>
<dbReference type="PANTHER" id="PTHR30269">
    <property type="entry name" value="TRANSMEMBRANE PROTEIN YFCA"/>
    <property type="match status" value="1"/>
</dbReference>
<dbReference type="GO" id="GO:0005886">
    <property type="term" value="C:plasma membrane"/>
    <property type="evidence" value="ECO:0007669"/>
    <property type="project" value="UniProtKB-SubCell"/>
</dbReference>
<evidence type="ECO:0000256" key="2">
    <source>
        <dbReference type="ARBA" id="ARBA00009142"/>
    </source>
</evidence>
<evidence type="ECO:0000256" key="4">
    <source>
        <dbReference type="ARBA" id="ARBA00022475"/>
    </source>
</evidence>
<gene>
    <name evidence="9" type="ORF">C1707_07700</name>
    <name evidence="10" type="ORF">CFHF_16195</name>
</gene>
<keyword evidence="5 8" id="KW-0812">Transmembrane</keyword>
<evidence type="ECO:0000256" key="6">
    <source>
        <dbReference type="ARBA" id="ARBA00022989"/>
    </source>
</evidence>
<comment type="subcellular location">
    <subcellularLocation>
        <location evidence="1 8">Cell membrane</location>
        <topology evidence="1 8">Multi-pass membrane protein</topology>
    </subcellularLocation>
</comment>
<sequence>MLTDPFFYAVAIPAVILVGLAKGGFAGIGVVATPLMALAVGPVKAAAILLPLLIVQDVVGVWAYRKTWDKGLLILMTPPAAFGIFLGWALAALVSSAAVELAVGLVSILFAAQRLWAERAVKAAAAIETGPARPWLGVLCGMASGFTSQIAHAGGPPFQIYVLPRRLPRDVFVGTSAIFFAVVNWMKLPAYIALGQFTHEVLATVAVLLPVAIASTWAGVLLVRKVPAEGFYKVIYVLLILVGTKLAWDGFFGLT</sequence>
<reference evidence="9 12" key="2">
    <citation type="submission" date="2018-01" db="EMBL/GenBank/DDBJ databases">
        <title>Complete genome sequence of Caulobacter flavus RHGG3.</title>
        <authorList>
            <person name="Yang E."/>
        </authorList>
    </citation>
    <scope>NUCLEOTIDE SEQUENCE [LARGE SCALE GENOMIC DNA]</scope>
    <source>
        <strain evidence="9 12">RHGG3</strain>
    </source>
</reference>
<dbReference type="AlphaFoldDB" id="A0A2N5CR34"/>
<evidence type="ECO:0000256" key="8">
    <source>
        <dbReference type="RuleBase" id="RU363041"/>
    </source>
</evidence>
<evidence type="ECO:0000256" key="5">
    <source>
        <dbReference type="ARBA" id="ARBA00022692"/>
    </source>
</evidence>
<comment type="similarity">
    <text evidence="2 8">Belongs to the 4-toluene sulfonate uptake permease (TSUP) (TC 2.A.102) family.</text>
</comment>
<dbReference type="PANTHER" id="PTHR30269:SF37">
    <property type="entry name" value="MEMBRANE TRANSPORTER PROTEIN"/>
    <property type="match status" value="1"/>
</dbReference>
<keyword evidence="3" id="KW-0813">Transport</keyword>
<keyword evidence="4 8" id="KW-1003">Cell membrane</keyword>
<dbReference type="Proteomes" id="UP000281192">
    <property type="component" value="Chromosome"/>
</dbReference>
<organism evidence="10 11">
    <name type="scientific">Caulobacter flavus</name>
    <dbReference type="NCBI Taxonomy" id="1679497"/>
    <lineage>
        <taxon>Bacteria</taxon>
        <taxon>Pseudomonadati</taxon>
        <taxon>Pseudomonadota</taxon>
        <taxon>Alphaproteobacteria</taxon>
        <taxon>Caulobacterales</taxon>
        <taxon>Caulobacteraceae</taxon>
        <taxon>Caulobacter</taxon>
    </lineage>
</organism>
<evidence type="ECO:0000313" key="9">
    <source>
        <dbReference type="EMBL" id="AYV46144.1"/>
    </source>
</evidence>
<dbReference type="EMBL" id="CP026100">
    <property type="protein sequence ID" value="AYV46144.1"/>
    <property type="molecule type" value="Genomic_DNA"/>
</dbReference>
<reference evidence="10 11" key="1">
    <citation type="submission" date="2017-12" db="EMBL/GenBank/DDBJ databases">
        <title>The genome sequence of Caulobacter flavus CGMCC1 15093.</title>
        <authorList>
            <person name="Gao J."/>
            <person name="Mao X."/>
            <person name="Sun J."/>
        </authorList>
    </citation>
    <scope>NUCLEOTIDE SEQUENCE [LARGE SCALE GENOMIC DNA]</scope>
    <source>
        <strain evidence="10 11">CGMCC1 15093</strain>
    </source>
</reference>
<dbReference type="Proteomes" id="UP000234483">
    <property type="component" value="Unassembled WGS sequence"/>
</dbReference>
<dbReference type="EMBL" id="PJRQ01000035">
    <property type="protein sequence ID" value="PLR11202.1"/>
    <property type="molecule type" value="Genomic_DNA"/>
</dbReference>
<evidence type="ECO:0000313" key="12">
    <source>
        <dbReference type="Proteomes" id="UP000281192"/>
    </source>
</evidence>
<dbReference type="Pfam" id="PF01925">
    <property type="entry name" value="TauE"/>
    <property type="match status" value="1"/>
</dbReference>
<dbReference type="InterPro" id="IPR002781">
    <property type="entry name" value="TM_pro_TauE-like"/>
</dbReference>
<dbReference type="OrthoDB" id="7028171at2"/>
<dbReference type="RefSeq" id="WP_101714033.1">
    <property type="nucleotide sequence ID" value="NZ_CP026100.1"/>
</dbReference>
<feature type="transmembrane region" description="Helical" evidence="8">
    <location>
        <begin position="6"/>
        <end position="33"/>
    </location>
</feature>
<evidence type="ECO:0000256" key="1">
    <source>
        <dbReference type="ARBA" id="ARBA00004651"/>
    </source>
</evidence>
<feature type="transmembrane region" description="Helical" evidence="8">
    <location>
        <begin position="201"/>
        <end position="223"/>
    </location>
</feature>
<feature type="transmembrane region" description="Helical" evidence="8">
    <location>
        <begin position="230"/>
        <end position="248"/>
    </location>
</feature>